<dbReference type="Pfam" id="PF13439">
    <property type="entry name" value="Glyco_transf_4"/>
    <property type="match status" value="1"/>
</dbReference>
<dbReference type="PANTHER" id="PTHR45947">
    <property type="entry name" value="SULFOQUINOVOSYL TRANSFERASE SQD2"/>
    <property type="match status" value="1"/>
</dbReference>
<name>A0AA96RLJ6_9BACL</name>
<feature type="domain" description="Glycosyltransferase subfamily 4-like N-terminal" evidence="2">
    <location>
        <begin position="30"/>
        <end position="177"/>
    </location>
</feature>
<dbReference type="Proteomes" id="UP001304650">
    <property type="component" value="Chromosome"/>
</dbReference>
<feature type="domain" description="Glycosyl transferase family 1" evidence="1">
    <location>
        <begin position="196"/>
        <end position="366"/>
    </location>
</feature>
<organism evidence="3 4">
    <name type="scientific">Paenibacillus roseopurpureus</name>
    <dbReference type="NCBI Taxonomy" id="2918901"/>
    <lineage>
        <taxon>Bacteria</taxon>
        <taxon>Bacillati</taxon>
        <taxon>Bacillota</taxon>
        <taxon>Bacilli</taxon>
        <taxon>Bacillales</taxon>
        <taxon>Paenibacillaceae</taxon>
        <taxon>Paenibacillus</taxon>
    </lineage>
</organism>
<dbReference type="EC" id="2.4.-.-" evidence="3"/>
<keyword evidence="4" id="KW-1185">Reference proteome</keyword>
<reference evidence="3" key="1">
    <citation type="submission" date="2022-02" db="EMBL/GenBank/DDBJ databases">
        <title>Paenibacillus sp. MBLB1832 Whole Genome Shotgun Sequencing.</title>
        <authorList>
            <person name="Hwang C.Y."/>
            <person name="Cho E.-S."/>
            <person name="Seo M.-J."/>
        </authorList>
    </citation>
    <scope>NUCLEOTIDE SEQUENCE</scope>
    <source>
        <strain evidence="3">MBLB1832</strain>
    </source>
</reference>
<dbReference type="RefSeq" id="WP_314802735.1">
    <property type="nucleotide sequence ID" value="NZ_CP130319.1"/>
</dbReference>
<dbReference type="InterPro" id="IPR001296">
    <property type="entry name" value="Glyco_trans_1"/>
</dbReference>
<proteinExistence type="predicted"/>
<evidence type="ECO:0000313" key="3">
    <source>
        <dbReference type="EMBL" id="WNR45740.1"/>
    </source>
</evidence>
<evidence type="ECO:0000259" key="2">
    <source>
        <dbReference type="Pfam" id="PF13439"/>
    </source>
</evidence>
<gene>
    <name evidence="3" type="ORF">MJB10_06465</name>
</gene>
<dbReference type="PANTHER" id="PTHR45947:SF3">
    <property type="entry name" value="SULFOQUINOVOSYL TRANSFERASE SQD2"/>
    <property type="match status" value="1"/>
</dbReference>
<dbReference type="CDD" id="cd03801">
    <property type="entry name" value="GT4_PimA-like"/>
    <property type="match status" value="1"/>
</dbReference>
<accession>A0AA96RLJ6</accession>
<dbReference type="InterPro" id="IPR050194">
    <property type="entry name" value="Glycosyltransferase_grp1"/>
</dbReference>
<dbReference type="GO" id="GO:0016757">
    <property type="term" value="F:glycosyltransferase activity"/>
    <property type="evidence" value="ECO:0007669"/>
    <property type="project" value="UniProtKB-KW"/>
</dbReference>
<keyword evidence="3" id="KW-0808">Transferase</keyword>
<dbReference type="EMBL" id="CP130319">
    <property type="protein sequence ID" value="WNR45740.1"/>
    <property type="molecule type" value="Genomic_DNA"/>
</dbReference>
<dbReference type="AlphaFoldDB" id="A0AA96RLJ6"/>
<evidence type="ECO:0000259" key="1">
    <source>
        <dbReference type="Pfam" id="PF00534"/>
    </source>
</evidence>
<keyword evidence="3" id="KW-0328">Glycosyltransferase</keyword>
<dbReference type="Gene3D" id="3.40.50.2000">
    <property type="entry name" value="Glycogen Phosphorylase B"/>
    <property type="match status" value="2"/>
</dbReference>
<dbReference type="Pfam" id="PF00534">
    <property type="entry name" value="Glycos_transf_1"/>
    <property type="match status" value="1"/>
</dbReference>
<protein>
    <submittedName>
        <fullName evidence="3">Glycosyltransferase family 4 protein</fullName>
        <ecNumber evidence="3">2.4.-.-</ecNumber>
    </submittedName>
</protein>
<evidence type="ECO:0000313" key="4">
    <source>
        <dbReference type="Proteomes" id="UP001304650"/>
    </source>
</evidence>
<dbReference type="KEGG" id="proo:MJB10_06465"/>
<dbReference type="InterPro" id="IPR028098">
    <property type="entry name" value="Glyco_trans_4-like_N"/>
</dbReference>
<dbReference type="SUPFAM" id="SSF53756">
    <property type="entry name" value="UDP-Glycosyltransferase/glycogen phosphorylase"/>
    <property type="match status" value="1"/>
</dbReference>
<sequence>MKTKRKSPLPRLVIVTPGSFPIPSGNSSSVEQVIQKTAEHLVKRMPVYVLGRKAPNQPWKEIKQGIAYRRVRYQGPKSYISHIHKEISRLRPNIIQVDNRPRFLGILRKKHPKAILSLVLHSTTFITEPHISKKALTACLQGADVIIVNSDFLKRYLQQEVPSAARKIKTHYLGVDTGQFTSKWSVKGQETRKLMRKKLDCENCKIILFVGRLISKKGVHHLIEAMHRVIESEPTAKLVLVGSAFYGSDKVTGYVKGLVKSAKKLSNHVTFIPYVKHQEMPKWIGIADVLVVPSIGPEAFGLVNVEAMATGVPVIATRVGGIQEVIEHGQTGYLVDPANIKTELPENILRVIKDENLQRTLGENGLRRVNELFTWQKAAQVRFHLYSQMRKETALV</sequence>